<evidence type="ECO:0000256" key="7">
    <source>
        <dbReference type="SAM" id="Phobius"/>
    </source>
</evidence>
<dbReference type="PANTHER" id="PTHR35042">
    <property type="entry name" value="ANTHRONE OXYGENASE ENCC"/>
    <property type="match status" value="1"/>
</dbReference>
<dbReference type="PANTHER" id="PTHR35042:SF1">
    <property type="entry name" value="DUF1772-DOMAIN-CONTAINING PROTEIN"/>
    <property type="match status" value="1"/>
</dbReference>
<dbReference type="InterPro" id="IPR013901">
    <property type="entry name" value="Anthrone_oxy"/>
</dbReference>
<keyword evidence="2 7" id="KW-0812">Transmembrane</keyword>
<evidence type="ECO:0000256" key="2">
    <source>
        <dbReference type="ARBA" id="ARBA00022692"/>
    </source>
</evidence>
<feature type="compositionally biased region" description="Basic and acidic residues" evidence="6">
    <location>
        <begin position="174"/>
        <end position="185"/>
    </location>
</feature>
<keyword evidence="9" id="KW-1185">Reference proteome</keyword>
<sequence>MTPLTPTLQTISITSSLLAAGGIATLSLFDVPILQAQPASRSLPSIRWLFSRGSHIFPIAGSLSCAGFILLAYQSIPATSRTLFQLAKLTSNGPKVSGYLLAAVLSISIAPITGRMIPTNFELIKMNESKGGARSADSAKADSGFKPGQRSAEDSVAGKGEGAEFRDLSGPLRKTPEDTSEAEDRKVRQLLSKFSKLNMLRATVIGLGGVVGLFTALAL</sequence>
<keyword evidence="4 7" id="KW-0472">Membrane</keyword>
<organism evidence="8 9">
    <name type="scientific">Seiridium unicorne</name>
    <dbReference type="NCBI Taxonomy" id="138068"/>
    <lineage>
        <taxon>Eukaryota</taxon>
        <taxon>Fungi</taxon>
        <taxon>Dikarya</taxon>
        <taxon>Ascomycota</taxon>
        <taxon>Pezizomycotina</taxon>
        <taxon>Sordariomycetes</taxon>
        <taxon>Xylariomycetidae</taxon>
        <taxon>Amphisphaeriales</taxon>
        <taxon>Sporocadaceae</taxon>
        <taxon>Seiridium</taxon>
    </lineage>
</organism>
<accession>A0ABR2UKQ4</accession>
<feature type="region of interest" description="Disordered" evidence="6">
    <location>
        <begin position="133"/>
        <end position="185"/>
    </location>
</feature>
<dbReference type="EMBL" id="JARVKF010000418">
    <property type="protein sequence ID" value="KAK9415203.1"/>
    <property type="molecule type" value="Genomic_DNA"/>
</dbReference>
<feature type="transmembrane region" description="Helical" evidence="7">
    <location>
        <begin position="55"/>
        <end position="76"/>
    </location>
</feature>
<evidence type="ECO:0000313" key="8">
    <source>
        <dbReference type="EMBL" id="KAK9415203.1"/>
    </source>
</evidence>
<comment type="similarity">
    <text evidence="5">Belongs to the anthrone oxygenase family.</text>
</comment>
<evidence type="ECO:0008006" key="10">
    <source>
        <dbReference type="Google" id="ProtNLM"/>
    </source>
</evidence>
<reference evidence="8 9" key="1">
    <citation type="journal article" date="2024" name="J. Plant Pathol.">
        <title>Sequence and assembly of the genome of Seiridium unicorne, isolate CBS 538.82, causal agent of cypress canker disease.</title>
        <authorList>
            <person name="Scali E."/>
            <person name="Rocca G.D."/>
            <person name="Danti R."/>
            <person name="Garbelotto M."/>
            <person name="Barberini S."/>
            <person name="Baroncelli R."/>
            <person name="Emiliani G."/>
        </authorList>
    </citation>
    <scope>NUCLEOTIDE SEQUENCE [LARGE SCALE GENOMIC DNA]</scope>
    <source>
        <strain evidence="8 9">BM-138-508</strain>
    </source>
</reference>
<proteinExistence type="inferred from homology"/>
<comment type="caution">
    <text evidence="8">The sequence shown here is derived from an EMBL/GenBank/DDBJ whole genome shotgun (WGS) entry which is preliminary data.</text>
</comment>
<feature type="transmembrane region" description="Helical" evidence="7">
    <location>
        <begin position="198"/>
        <end position="218"/>
    </location>
</feature>
<evidence type="ECO:0000313" key="9">
    <source>
        <dbReference type="Proteomes" id="UP001408356"/>
    </source>
</evidence>
<evidence type="ECO:0000256" key="5">
    <source>
        <dbReference type="ARBA" id="ARBA00034313"/>
    </source>
</evidence>
<evidence type="ECO:0000256" key="4">
    <source>
        <dbReference type="ARBA" id="ARBA00023136"/>
    </source>
</evidence>
<gene>
    <name evidence="8" type="ORF">SUNI508_02051</name>
</gene>
<protein>
    <recommendedName>
        <fullName evidence="10">DUF1772-domain-containing protein</fullName>
    </recommendedName>
</protein>
<evidence type="ECO:0000256" key="6">
    <source>
        <dbReference type="SAM" id="MobiDB-lite"/>
    </source>
</evidence>
<dbReference type="Pfam" id="PF08592">
    <property type="entry name" value="Anthrone_oxy"/>
    <property type="match status" value="1"/>
</dbReference>
<name>A0ABR2UKQ4_9PEZI</name>
<feature type="transmembrane region" description="Helical" evidence="7">
    <location>
        <begin position="96"/>
        <end position="117"/>
    </location>
</feature>
<comment type="subcellular location">
    <subcellularLocation>
        <location evidence="1">Membrane</location>
        <topology evidence="1">Multi-pass membrane protein</topology>
    </subcellularLocation>
</comment>
<keyword evidence="3 7" id="KW-1133">Transmembrane helix</keyword>
<evidence type="ECO:0000256" key="1">
    <source>
        <dbReference type="ARBA" id="ARBA00004141"/>
    </source>
</evidence>
<evidence type="ECO:0000256" key="3">
    <source>
        <dbReference type="ARBA" id="ARBA00022989"/>
    </source>
</evidence>
<feature type="transmembrane region" description="Helical" evidence="7">
    <location>
        <begin position="12"/>
        <end position="34"/>
    </location>
</feature>
<dbReference type="Proteomes" id="UP001408356">
    <property type="component" value="Unassembled WGS sequence"/>
</dbReference>